<dbReference type="RefSeq" id="WP_183995540.1">
    <property type="nucleotide sequence ID" value="NZ_JACIEH010000001.1"/>
</dbReference>
<feature type="compositionally biased region" description="Basic and acidic residues" evidence="1">
    <location>
        <begin position="62"/>
        <end position="74"/>
    </location>
</feature>
<dbReference type="InterPro" id="IPR002048">
    <property type="entry name" value="EF_hand_dom"/>
</dbReference>
<dbReference type="SMART" id="SM00054">
    <property type="entry name" value="EFh"/>
    <property type="match status" value="2"/>
</dbReference>
<feature type="domain" description="EF-hand" evidence="3">
    <location>
        <begin position="30"/>
        <end position="57"/>
    </location>
</feature>
<gene>
    <name evidence="4" type="ORF">GGR46_001227</name>
</gene>
<reference evidence="4 5" key="1">
    <citation type="submission" date="2020-08" db="EMBL/GenBank/DDBJ databases">
        <title>Genomic Encyclopedia of Type Strains, Phase IV (KMG-IV): sequencing the most valuable type-strain genomes for metagenomic binning, comparative biology and taxonomic classification.</title>
        <authorList>
            <person name="Goeker M."/>
        </authorList>
    </citation>
    <scope>NUCLEOTIDE SEQUENCE [LARGE SCALE GENOMIC DNA]</scope>
    <source>
        <strain evidence="4 5">DSM 101806</strain>
    </source>
</reference>
<dbReference type="InterPro" id="IPR011992">
    <property type="entry name" value="EF-hand-dom_pair"/>
</dbReference>
<dbReference type="Proteomes" id="UP000557392">
    <property type="component" value="Unassembled WGS sequence"/>
</dbReference>
<keyword evidence="5" id="KW-1185">Reference proteome</keyword>
<accession>A0A7W6JQH6</accession>
<proteinExistence type="predicted"/>
<feature type="region of interest" description="Disordered" evidence="1">
    <location>
        <begin position="62"/>
        <end position="86"/>
    </location>
</feature>
<dbReference type="PROSITE" id="PS00018">
    <property type="entry name" value="EF_HAND_1"/>
    <property type="match status" value="2"/>
</dbReference>
<evidence type="ECO:0000313" key="4">
    <source>
        <dbReference type="EMBL" id="MBB4097694.1"/>
    </source>
</evidence>
<dbReference type="GO" id="GO:0005509">
    <property type="term" value="F:calcium ion binding"/>
    <property type="evidence" value="ECO:0007669"/>
    <property type="project" value="InterPro"/>
</dbReference>
<dbReference type="SUPFAM" id="SSF47473">
    <property type="entry name" value="EF-hand"/>
    <property type="match status" value="1"/>
</dbReference>
<dbReference type="EMBL" id="JACIEH010000001">
    <property type="protein sequence ID" value="MBB4097694.1"/>
    <property type="molecule type" value="Genomic_DNA"/>
</dbReference>
<evidence type="ECO:0000256" key="1">
    <source>
        <dbReference type="SAM" id="MobiDB-lite"/>
    </source>
</evidence>
<sequence length="138" mass="14857">MKKFLLAATFAATLTAVPALAQDAPRGGGMFERLDANKDGVITKEEFDADVAARFARLDTNKDGKVSEAEREAAGRGGGMGMRGMTGDVTLADMQAQAQRRFDRLDANHDGKIDQAEIQVMMDRMRDRQGPPPGGSNN</sequence>
<feature type="signal peptide" evidence="2">
    <location>
        <begin position="1"/>
        <end position="21"/>
    </location>
</feature>
<dbReference type="InterPro" id="IPR018247">
    <property type="entry name" value="EF_Hand_1_Ca_BS"/>
</dbReference>
<organism evidence="4 5">
    <name type="scientific">Sphingomonas kyeonggiensis</name>
    <dbReference type="NCBI Taxonomy" id="1268553"/>
    <lineage>
        <taxon>Bacteria</taxon>
        <taxon>Pseudomonadati</taxon>
        <taxon>Pseudomonadota</taxon>
        <taxon>Alphaproteobacteria</taxon>
        <taxon>Sphingomonadales</taxon>
        <taxon>Sphingomonadaceae</taxon>
        <taxon>Sphingomonas</taxon>
    </lineage>
</organism>
<feature type="compositionally biased region" description="Gly residues" evidence="1">
    <location>
        <begin position="75"/>
        <end position="84"/>
    </location>
</feature>
<feature type="domain" description="EF-hand" evidence="3">
    <location>
        <begin position="93"/>
        <end position="128"/>
    </location>
</feature>
<evidence type="ECO:0000259" key="3">
    <source>
        <dbReference type="PROSITE" id="PS50222"/>
    </source>
</evidence>
<feature type="chain" id="PRO_5030753402" description="EF-hand domain-containing protein" evidence="2">
    <location>
        <begin position="22"/>
        <end position="138"/>
    </location>
</feature>
<dbReference type="Gene3D" id="1.10.238.10">
    <property type="entry name" value="EF-hand"/>
    <property type="match status" value="2"/>
</dbReference>
<dbReference type="PROSITE" id="PS50222">
    <property type="entry name" value="EF_HAND_2"/>
    <property type="match status" value="2"/>
</dbReference>
<protein>
    <recommendedName>
        <fullName evidence="3">EF-hand domain-containing protein</fullName>
    </recommendedName>
</protein>
<comment type="caution">
    <text evidence="4">The sequence shown here is derived from an EMBL/GenBank/DDBJ whole genome shotgun (WGS) entry which is preliminary data.</text>
</comment>
<evidence type="ECO:0000313" key="5">
    <source>
        <dbReference type="Proteomes" id="UP000557392"/>
    </source>
</evidence>
<dbReference type="AlphaFoldDB" id="A0A7W6JQH6"/>
<dbReference type="Pfam" id="PF13202">
    <property type="entry name" value="EF-hand_5"/>
    <property type="match status" value="3"/>
</dbReference>
<evidence type="ECO:0000256" key="2">
    <source>
        <dbReference type="SAM" id="SignalP"/>
    </source>
</evidence>
<name>A0A7W6JQH6_9SPHN</name>
<keyword evidence="2" id="KW-0732">Signal</keyword>